<keyword evidence="1 2" id="KW-0732">Signal</keyword>
<dbReference type="HOGENOM" id="CLU_019602_18_2_9"/>
<protein>
    <submittedName>
        <fullName evidence="5">Extracellular solute-binding protein family 3</fullName>
    </submittedName>
</protein>
<evidence type="ECO:0000313" key="5">
    <source>
        <dbReference type="EMBL" id="AKA68966.1"/>
    </source>
</evidence>
<dbReference type="GO" id="GO:0016020">
    <property type="term" value="C:membrane"/>
    <property type="evidence" value="ECO:0007669"/>
    <property type="project" value="InterPro"/>
</dbReference>
<dbReference type="STRING" id="1548.CSCA_1841"/>
<sequence>MKRLLTKKILSTLTILTLIVSLAGCSNSSSKQETTSTQTTISADKLQGALKDYTFKIGTSGTYAPFSYYDKDGKTLIGFDMDFLKELQKILGFKIEGDKLQAMDYSPLTTSVAEGKLDFAVAALCATDKRKKVMNFTDTYYNAGLTVITNKNTSPKEITGIDSIKGGKYKVAVEKGTASNLYLAAANVPQNSLQIHDSITTALQSLEDGKVDAVVHDAPGTAYYISTKKDTKLQMVGKWFAQDQSQYAVAVSFKAAKSNPQLMSILNTAVKKLRDDGTITKLEDKWCKAAK</sequence>
<dbReference type="AlphaFoldDB" id="A0A0E3GQQ2"/>
<dbReference type="SMART" id="SM00079">
    <property type="entry name" value="PBPe"/>
    <property type="match status" value="1"/>
</dbReference>
<dbReference type="SMART" id="SM00062">
    <property type="entry name" value="PBPb"/>
    <property type="match status" value="1"/>
</dbReference>
<accession>A0A0E3GQQ2</accession>
<dbReference type="Pfam" id="PF00497">
    <property type="entry name" value="SBP_bac_3"/>
    <property type="match status" value="1"/>
</dbReference>
<evidence type="ECO:0000256" key="2">
    <source>
        <dbReference type="SAM" id="SignalP"/>
    </source>
</evidence>
<proteinExistence type="predicted"/>
<dbReference type="CDD" id="cd13530">
    <property type="entry name" value="PBP2_peptides_like"/>
    <property type="match status" value="1"/>
</dbReference>
<dbReference type="InterPro" id="IPR001638">
    <property type="entry name" value="Solute-binding_3/MltF_N"/>
</dbReference>
<dbReference type="SUPFAM" id="SSF53850">
    <property type="entry name" value="Periplasmic binding protein-like II"/>
    <property type="match status" value="1"/>
</dbReference>
<keyword evidence="6" id="KW-1185">Reference proteome</keyword>
<evidence type="ECO:0000259" key="3">
    <source>
        <dbReference type="SMART" id="SM00062"/>
    </source>
</evidence>
<dbReference type="RefSeq" id="WP_029161848.1">
    <property type="nucleotide sequence ID" value="NZ_CP009933.1"/>
</dbReference>
<dbReference type="PANTHER" id="PTHR35936">
    <property type="entry name" value="MEMBRANE-BOUND LYTIC MUREIN TRANSGLYCOSYLASE F"/>
    <property type="match status" value="1"/>
</dbReference>
<evidence type="ECO:0000256" key="1">
    <source>
        <dbReference type="ARBA" id="ARBA00022729"/>
    </source>
</evidence>
<feature type="domain" description="Solute-binding protein family 3/N-terminal" evidence="3">
    <location>
        <begin position="54"/>
        <end position="290"/>
    </location>
</feature>
<feature type="signal peptide" evidence="2">
    <location>
        <begin position="1"/>
        <end position="23"/>
    </location>
</feature>
<dbReference type="GO" id="GO:0015276">
    <property type="term" value="F:ligand-gated monoatomic ion channel activity"/>
    <property type="evidence" value="ECO:0007669"/>
    <property type="project" value="InterPro"/>
</dbReference>
<dbReference type="Proteomes" id="UP000033115">
    <property type="component" value="Chromosome"/>
</dbReference>
<dbReference type="InterPro" id="IPR001320">
    <property type="entry name" value="Iontro_rcpt_C"/>
</dbReference>
<evidence type="ECO:0000313" key="6">
    <source>
        <dbReference type="Proteomes" id="UP000033115"/>
    </source>
</evidence>
<feature type="chain" id="PRO_5039099205" evidence="2">
    <location>
        <begin position="24"/>
        <end position="291"/>
    </location>
</feature>
<dbReference type="EMBL" id="CP009933">
    <property type="protein sequence ID" value="AKA68966.1"/>
    <property type="molecule type" value="Genomic_DNA"/>
</dbReference>
<dbReference type="KEGG" id="csq:CSCA_1841"/>
<dbReference type="Gene3D" id="3.40.190.10">
    <property type="entry name" value="Periplasmic binding protein-like II"/>
    <property type="match status" value="2"/>
</dbReference>
<evidence type="ECO:0000259" key="4">
    <source>
        <dbReference type="SMART" id="SM00079"/>
    </source>
</evidence>
<feature type="domain" description="Ionotropic glutamate receptor C-terminal" evidence="4">
    <location>
        <begin position="54"/>
        <end position="289"/>
    </location>
</feature>
<dbReference type="PROSITE" id="PS51257">
    <property type="entry name" value="PROKAR_LIPOPROTEIN"/>
    <property type="match status" value="1"/>
</dbReference>
<reference evidence="5 6" key="1">
    <citation type="journal article" date="2015" name="J. Biotechnol.">
        <title>Complete genome sequence of a malodorant-producing acetogen, Clostridium scatologenes ATCC 25775(T).</title>
        <authorList>
            <person name="Zhu Z."/>
            <person name="Guo T."/>
            <person name="Zheng H."/>
            <person name="Song T."/>
            <person name="Ouyang P."/>
            <person name="Xie J."/>
        </authorList>
    </citation>
    <scope>NUCLEOTIDE SEQUENCE [LARGE SCALE GENOMIC DNA]</scope>
    <source>
        <strain evidence="5 6">ATCC 25775</strain>
    </source>
</reference>
<gene>
    <name evidence="5" type="ORF">CSCA_1841</name>
</gene>
<name>A0A0E3GQQ2_CLOSL</name>
<organism evidence="5 6">
    <name type="scientific">Clostridium scatologenes</name>
    <dbReference type="NCBI Taxonomy" id="1548"/>
    <lineage>
        <taxon>Bacteria</taxon>
        <taxon>Bacillati</taxon>
        <taxon>Bacillota</taxon>
        <taxon>Clostridia</taxon>
        <taxon>Eubacteriales</taxon>
        <taxon>Clostridiaceae</taxon>
        <taxon>Clostridium</taxon>
    </lineage>
</organism>
<dbReference type="PANTHER" id="PTHR35936:SF17">
    <property type="entry name" value="ARGININE-BINDING EXTRACELLULAR PROTEIN ARTP"/>
    <property type="match status" value="1"/>
</dbReference>